<dbReference type="RefSeq" id="WP_178265850.1">
    <property type="nucleotide sequence ID" value="NZ_JAPZVM010000001.1"/>
</dbReference>
<proteinExistence type="predicted"/>
<evidence type="ECO:0000313" key="2">
    <source>
        <dbReference type="Proteomes" id="UP001141933"/>
    </source>
</evidence>
<name>A0ABT4PET0_9BACT</name>
<reference evidence="1" key="1">
    <citation type="submission" date="2022-12" db="EMBL/GenBank/DDBJ databases">
        <title>Phocaeicola acetigenes sp. nov., isolated feces from a healthy human.</title>
        <authorList>
            <person name="Do H."/>
            <person name="Ha Y.B."/>
            <person name="Kim J.-S."/>
            <person name="Suh M.K."/>
            <person name="Kim H.S."/>
            <person name="Lee J.-S."/>
        </authorList>
    </citation>
    <scope>NUCLEOTIDE SEQUENCE</scope>
    <source>
        <strain evidence="1">KGMB11183</strain>
    </source>
</reference>
<comment type="caution">
    <text evidence="1">The sequence shown here is derived from an EMBL/GenBank/DDBJ whole genome shotgun (WGS) entry which is preliminary data.</text>
</comment>
<dbReference type="EMBL" id="JAPZVM010000001">
    <property type="protein sequence ID" value="MCZ8371540.1"/>
    <property type="molecule type" value="Genomic_DNA"/>
</dbReference>
<dbReference type="InterPro" id="IPR004375">
    <property type="entry name" value="NanQ/TabA/YiaL"/>
</dbReference>
<dbReference type="NCBIfam" id="TIGR00022">
    <property type="entry name" value="YhcH/YjgK/YiaL family protein"/>
    <property type="match status" value="1"/>
</dbReference>
<dbReference type="SUPFAM" id="SSF51197">
    <property type="entry name" value="Clavaminate synthase-like"/>
    <property type="match status" value="1"/>
</dbReference>
<dbReference type="InterPro" id="IPR037012">
    <property type="entry name" value="NanQ/TabA/YiaL_sf"/>
</dbReference>
<dbReference type="PANTHER" id="PTHR34986">
    <property type="entry name" value="EVOLVED BETA-GALACTOSIDASE SUBUNIT BETA"/>
    <property type="match status" value="1"/>
</dbReference>
<dbReference type="Proteomes" id="UP001141933">
    <property type="component" value="Unassembled WGS sequence"/>
</dbReference>
<accession>A0ABT4PET0</accession>
<organism evidence="1 2">
    <name type="scientific">Phocaeicola acetigenes</name>
    <dbReference type="NCBI Taxonomy" id="3016083"/>
    <lineage>
        <taxon>Bacteria</taxon>
        <taxon>Pseudomonadati</taxon>
        <taxon>Bacteroidota</taxon>
        <taxon>Bacteroidia</taxon>
        <taxon>Bacteroidales</taxon>
        <taxon>Bacteroidaceae</taxon>
        <taxon>Phocaeicola</taxon>
    </lineage>
</organism>
<dbReference type="Gene3D" id="2.60.120.370">
    <property type="entry name" value="YhcH/YjgK/YiaL"/>
    <property type="match status" value="1"/>
</dbReference>
<dbReference type="Pfam" id="PF04074">
    <property type="entry name" value="DUF386"/>
    <property type="match status" value="1"/>
</dbReference>
<dbReference type="PANTHER" id="PTHR34986:SF1">
    <property type="entry name" value="PROTEIN YIAL"/>
    <property type="match status" value="1"/>
</dbReference>
<evidence type="ECO:0000313" key="1">
    <source>
        <dbReference type="EMBL" id="MCZ8371540.1"/>
    </source>
</evidence>
<protein>
    <submittedName>
        <fullName evidence="1">YhcH/YjgK/YiaL family protein</fullName>
    </submittedName>
</protein>
<sequence length="147" mass="16796">MIIDRIENIEKYLSLHPLFAQAIEFLKSAQLQNLEPGRIVLKENDLYVNVDQTTPKRKEDAKLETHNCFIDIQLPLSDVETIGYAPRAELDEAVYEADRDITFYDTPAADYFLLKPGMFAVFFPEDAHAPAITEKGVKKIVIKVRVN</sequence>
<gene>
    <name evidence="1" type="ORF">O6P32_02320</name>
</gene>
<keyword evidence="2" id="KW-1185">Reference proteome</keyword>